<keyword evidence="1" id="KW-1133">Transmembrane helix</keyword>
<feature type="transmembrane region" description="Helical" evidence="1">
    <location>
        <begin position="88"/>
        <end position="110"/>
    </location>
</feature>
<gene>
    <name evidence="2" type="ORF">SAMN04488242_0986</name>
</gene>
<dbReference type="AlphaFoldDB" id="A0A1G9IJT9"/>
<protein>
    <recommendedName>
        <fullName evidence="4">DUF4157 domain-containing protein</fullName>
    </recommendedName>
</protein>
<evidence type="ECO:0000313" key="3">
    <source>
        <dbReference type="Proteomes" id="UP000199475"/>
    </source>
</evidence>
<evidence type="ECO:0000313" key="2">
    <source>
        <dbReference type="EMBL" id="SDL25491.1"/>
    </source>
</evidence>
<feature type="transmembrane region" description="Helical" evidence="1">
    <location>
        <begin position="12"/>
        <end position="28"/>
    </location>
</feature>
<dbReference type="EMBL" id="FNGP01000001">
    <property type="protein sequence ID" value="SDL25491.1"/>
    <property type="molecule type" value="Genomic_DNA"/>
</dbReference>
<evidence type="ECO:0000256" key="1">
    <source>
        <dbReference type="SAM" id="Phobius"/>
    </source>
</evidence>
<dbReference type="RefSeq" id="WP_218118321.1">
    <property type="nucleotide sequence ID" value="NZ_FNGP01000001.1"/>
</dbReference>
<name>A0A1G9IJT9_9ACTN</name>
<proteinExistence type="predicted"/>
<accession>A0A1G9IJT9</accession>
<sequence>MPISRGLRDAANLLNGSTMLGVLAGLLTRARFRFRGGLLVADRARVPKAVTASAITVGSVVLVPRQSLEDAVARIPALMEHEDQHAWQYAYCLGLPFLPLYLAATAWSLARTRDRAHANFFEVQAGLETGGYRRPY</sequence>
<evidence type="ECO:0008006" key="4">
    <source>
        <dbReference type="Google" id="ProtNLM"/>
    </source>
</evidence>
<keyword evidence="3" id="KW-1185">Reference proteome</keyword>
<keyword evidence="1" id="KW-0812">Transmembrane</keyword>
<dbReference type="Proteomes" id="UP000199475">
    <property type="component" value="Unassembled WGS sequence"/>
</dbReference>
<organism evidence="2 3">
    <name type="scientific">Tessaracoccus oleiagri</name>
    <dbReference type="NCBI Taxonomy" id="686624"/>
    <lineage>
        <taxon>Bacteria</taxon>
        <taxon>Bacillati</taxon>
        <taxon>Actinomycetota</taxon>
        <taxon>Actinomycetes</taxon>
        <taxon>Propionibacteriales</taxon>
        <taxon>Propionibacteriaceae</taxon>
        <taxon>Tessaracoccus</taxon>
    </lineage>
</organism>
<keyword evidence="1" id="KW-0472">Membrane</keyword>
<reference evidence="2 3" key="1">
    <citation type="submission" date="2016-10" db="EMBL/GenBank/DDBJ databases">
        <authorList>
            <person name="de Groot N.N."/>
        </authorList>
    </citation>
    <scope>NUCLEOTIDE SEQUENCE [LARGE SCALE GENOMIC DNA]</scope>
    <source>
        <strain evidence="2 3">CGMCC 1.9159</strain>
    </source>
</reference>
<dbReference type="STRING" id="686624.SAMN04488242_0986"/>